<protein>
    <submittedName>
        <fullName evidence="1">Uncharacterized protein</fullName>
    </submittedName>
</protein>
<name>A0A4R5C3K1_9FLAO</name>
<dbReference type="EMBL" id="SMFK01000018">
    <property type="protein sequence ID" value="TDD94178.1"/>
    <property type="molecule type" value="Genomic_DNA"/>
</dbReference>
<accession>A0A4R5C3K1</accession>
<keyword evidence="2" id="KW-1185">Reference proteome</keyword>
<dbReference type="RefSeq" id="WP_132009078.1">
    <property type="nucleotide sequence ID" value="NZ_SMFK01000018.1"/>
</dbReference>
<sequence>MKSTIISSVRLLDSGHEFQTATKFSVSKKLLMLAMLILLATAKVNARTTFVKSSKTKEVKMGKNKKANKKIEKSKLPKVVTTTFITEFPVLTIESWFTYPKFDFESDWYRRET</sequence>
<gene>
    <name evidence="1" type="ORF">E0F76_17195</name>
</gene>
<evidence type="ECO:0000313" key="2">
    <source>
        <dbReference type="Proteomes" id="UP000295479"/>
    </source>
</evidence>
<proteinExistence type="predicted"/>
<dbReference type="AlphaFoldDB" id="A0A4R5C3K1"/>
<reference evidence="1 2" key="1">
    <citation type="submission" date="2019-03" db="EMBL/GenBank/DDBJ databases">
        <title>Flavobacterium AR-3-4 sp. nov. isolated from arctic soil.</title>
        <authorList>
            <person name="Chaudhary D.K."/>
        </authorList>
    </citation>
    <scope>NUCLEOTIDE SEQUENCE [LARGE SCALE GENOMIC DNA]</scope>
    <source>
        <strain evidence="1 2">AR-3-4</strain>
    </source>
</reference>
<dbReference type="Proteomes" id="UP000295479">
    <property type="component" value="Unassembled WGS sequence"/>
</dbReference>
<evidence type="ECO:0000313" key="1">
    <source>
        <dbReference type="EMBL" id="TDD94178.1"/>
    </source>
</evidence>
<organism evidence="1 2">
    <name type="scientific">Flavobacterium cellulosilyticum</name>
    <dbReference type="NCBI Taxonomy" id="2541731"/>
    <lineage>
        <taxon>Bacteria</taxon>
        <taxon>Pseudomonadati</taxon>
        <taxon>Bacteroidota</taxon>
        <taxon>Flavobacteriia</taxon>
        <taxon>Flavobacteriales</taxon>
        <taxon>Flavobacteriaceae</taxon>
        <taxon>Flavobacterium</taxon>
    </lineage>
</organism>
<comment type="caution">
    <text evidence="1">The sequence shown here is derived from an EMBL/GenBank/DDBJ whole genome shotgun (WGS) entry which is preliminary data.</text>
</comment>